<dbReference type="AlphaFoldDB" id="A0A2G8RVP3"/>
<protein>
    <submittedName>
        <fullName evidence="1">Uncharacterized protein</fullName>
    </submittedName>
</protein>
<organism evidence="1 2">
    <name type="scientific">Ganoderma sinense ZZ0214-1</name>
    <dbReference type="NCBI Taxonomy" id="1077348"/>
    <lineage>
        <taxon>Eukaryota</taxon>
        <taxon>Fungi</taxon>
        <taxon>Dikarya</taxon>
        <taxon>Basidiomycota</taxon>
        <taxon>Agaricomycotina</taxon>
        <taxon>Agaricomycetes</taxon>
        <taxon>Polyporales</taxon>
        <taxon>Polyporaceae</taxon>
        <taxon>Ganoderma</taxon>
    </lineage>
</organism>
<sequence>MPPSHSPHQALGSEFWNKLWSTLAISTASAVCSTTPFFLSPDVLDRLPPDSTSFSYKGGELIVIYTTAIIVLMLEVVQLDGRLVQRMTSREVHPESPWRSRRSRVRPRTALFATPKARRRTGPPQMQMPSQLPLVVVPSLVLSSAALKFATLATLPYPGPNATLERSLASVYLHGSSQLERRRLGRRACNDISPAHWDPIHTHREL</sequence>
<evidence type="ECO:0000313" key="1">
    <source>
        <dbReference type="EMBL" id="PIL25585.1"/>
    </source>
</evidence>
<keyword evidence="2" id="KW-1185">Reference proteome</keyword>
<dbReference type="Proteomes" id="UP000230002">
    <property type="component" value="Unassembled WGS sequence"/>
</dbReference>
<dbReference type="EMBL" id="AYKW01000045">
    <property type="protein sequence ID" value="PIL25585.1"/>
    <property type="molecule type" value="Genomic_DNA"/>
</dbReference>
<reference evidence="1 2" key="1">
    <citation type="journal article" date="2015" name="Sci. Rep.">
        <title>Chromosome-level genome map provides insights into diverse defense mechanisms in the medicinal fungus Ganoderma sinense.</title>
        <authorList>
            <person name="Zhu Y."/>
            <person name="Xu J."/>
            <person name="Sun C."/>
            <person name="Zhou S."/>
            <person name="Xu H."/>
            <person name="Nelson D.R."/>
            <person name="Qian J."/>
            <person name="Song J."/>
            <person name="Luo H."/>
            <person name="Xiang L."/>
            <person name="Li Y."/>
            <person name="Xu Z."/>
            <person name="Ji A."/>
            <person name="Wang L."/>
            <person name="Lu S."/>
            <person name="Hayward A."/>
            <person name="Sun W."/>
            <person name="Li X."/>
            <person name="Schwartz D.C."/>
            <person name="Wang Y."/>
            <person name="Chen S."/>
        </authorList>
    </citation>
    <scope>NUCLEOTIDE SEQUENCE [LARGE SCALE GENOMIC DNA]</scope>
    <source>
        <strain evidence="1 2">ZZ0214-1</strain>
    </source>
</reference>
<name>A0A2G8RVP3_9APHY</name>
<comment type="caution">
    <text evidence="1">The sequence shown here is derived from an EMBL/GenBank/DDBJ whole genome shotgun (WGS) entry which is preliminary data.</text>
</comment>
<proteinExistence type="predicted"/>
<gene>
    <name evidence="1" type="ORF">GSI_11332</name>
</gene>
<accession>A0A2G8RVP3</accession>
<evidence type="ECO:0000313" key="2">
    <source>
        <dbReference type="Proteomes" id="UP000230002"/>
    </source>
</evidence>